<dbReference type="Proteomes" id="UP001151760">
    <property type="component" value="Unassembled WGS sequence"/>
</dbReference>
<evidence type="ECO:0000313" key="2">
    <source>
        <dbReference type="EMBL" id="GJT34922.1"/>
    </source>
</evidence>
<organism evidence="2 3">
    <name type="scientific">Tanacetum coccineum</name>
    <dbReference type="NCBI Taxonomy" id="301880"/>
    <lineage>
        <taxon>Eukaryota</taxon>
        <taxon>Viridiplantae</taxon>
        <taxon>Streptophyta</taxon>
        <taxon>Embryophyta</taxon>
        <taxon>Tracheophyta</taxon>
        <taxon>Spermatophyta</taxon>
        <taxon>Magnoliopsida</taxon>
        <taxon>eudicotyledons</taxon>
        <taxon>Gunneridae</taxon>
        <taxon>Pentapetalae</taxon>
        <taxon>asterids</taxon>
        <taxon>campanulids</taxon>
        <taxon>Asterales</taxon>
        <taxon>Asteraceae</taxon>
        <taxon>Asteroideae</taxon>
        <taxon>Anthemideae</taxon>
        <taxon>Anthemidinae</taxon>
        <taxon>Tanacetum</taxon>
    </lineage>
</organism>
<reference evidence="2" key="1">
    <citation type="journal article" date="2022" name="Int. J. Mol. Sci.">
        <title>Draft Genome of Tanacetum Coccineum: Genomic Comparison of Closely Related Tanacetum-Family Plants.</title>
        <authorList>
            <person name="Yamashiro T."/>
            <person name="Shiraishi A."/>
            <person name="Nakayama K."/>
            <person name="Satake H."/>
        </authorList>
    </citation>
    <scope>NUCLEOTIDE SEQUENCE</scope>
</reference>
<evidence type="ECO:0000313" key="3">
    <source>
        <dbReference type="Proteomes" id="UP001151760"/>
    </source>
</evidence>
<gene>
    <name evidence="2" type="ORF">Tco_0925341</name>
</gene>
<keyword evidence="1" id="KW-0175">Coiled coil</keyword>
<name>A0ABQ5D970_9ASTR</name>
<reference evidence="2" key="2">
    <citation type="submission" date="2022-01" db="EMBL/GenBank/DDBJ databases">
        <authorList>
            <person name="Yamashiro T."/>
            <person name="Shiraishi A."/>
            <person name="Satake H."/>
            <person name="Nakayama K."/>
        </authorList>
    </citation>
    <scope>NUCLEOTIDE SEQUENCE</scope>
</reference>
<dbReference type="EMBL" id="BQNB010015007">
    <property type="protein sequence ID" value="GJT34922.1"/>
    <property type="molecule type" value="Genomic_DNA"/>
</dbReference>
<feature type="coiled-coil region" evidence="1">
    <location>
        <begin position="436"/>
        <end position="470"/>
    </location>
</feature>
<comment type="caution">
    <text evidence="2">The sequence shown here is derived from an EMBL/GenBank/DDBJ whole genome shotgun (WGS) entry which is preliminary data.</text>
</comment>
<accession>A0ABQ5D970</accession>
<protein>
    <submittedName>
        <fullName evidence="2">Uncharacterized protein</fullName>
    </submittedName>
</protein>
<evidence type="ECO:0000256" key="1">
    <source>
        <dbReference type="SAM" id="Coils"/>
    </source>
</evidence>
<keyword evidence="3" id="KW-1185">Reference proteome</keyword>
<proteinExistence type="predicted"/>
<sequence length="498" mass="57027">MTTGYHCHLHHHIAAPPHPTATILPHHAVATPQYHHYIAAANLYHHQAVATTRVDPTILRRVHSFLAYPTLTRQGTIPKLRRFKAADASSFSILASSTVQDIDVQKSTSCSSPGDEEEGERRVIFDLWLELVSLRLSLSIFLDVIKSLSLEYEHVAMNLTLLERGNITRIMRRTLKIILVFTVCERQVYWNSVLTRFIDDLLALDSIVCFGFSDRRLELTATFSKSTNSEKIESDLIVMIVKAVDVVVVHDSLRFQKLYDGNVIKNTSAIVILDSEETLMLTEESLLIVDTTKVEVPKELPKVSMVNTSLKKLKHHLAGFDVVVKERTTAIAITKGSWGFEHTISCFRDEIIPFVKALKDIFNTFDQYLIDELSEVQNIFHQIEQAVEQHRLESFTTLEKHCISLEVDTQLNQEIFQRDNFVSNQSAPNFDQYFELNELKAQSQEKDTVIKKLKERIKSLNGNMNEDKVKKDIEEIETINIELDHRVSRLIAENEHLK</sequence>